<sequence length="44" mass="5042">MHMTVLLTTKAYPKFPIEHEKSVGICIVKLSLDLTATLYVYILF</sequence>
<evidence type="ECO:0000313" key="1">
    <source>
        <dbReference type="EMBL" id="JAD33036.1"/>
    </source>
</evidence>
<dbReference type="EMBL" id="GBRH01264859">
    <property type="protein sequence ID" value="JAD33036.1"/>
    <property type="molecule type" value="Transcribed_RNA"/>
</dbReference>
<accession>A0A0A8Z2K2</accession>
<reference evidence="1" key="2">
    <citation type="journal article" date="2015" name="Data Brief">
        <title>Shoot transcriptome of the giant reed, Arundo donax.</title>
        <authorList>
            <person name="Barrero R.A."/>
            <person name="Guerrero F.D."/>
            <person name="Moolhuijzen P."/>
            <person name="Goolsby J.A."/>
            <person name="Tidwell J."/>
            <person name="Bellgard S.E."/>
            <person name="Bellgard M.I."/>
        </authorList>
    </citation>
    <scope>NUCLEOTIDE SEQUENCE</scope>
    <source>
        <tissue evidence="1">Shoot tissue taken approximately 20 cm above the soil surface</tissue>
    </source>
</reference>
<dbReference type="AlphaFoldDB" id="A0A0A8Z2K2"/>
<protein>
    <submittedName>
        <fullName evidence="1">Uncharacterized protein</fullName>
    </submittedName>
</protein>
<organism evidence="1">
    <name type="scientific">Arundo donax</name>
    <name type="common">Giant reed</name>
    <name type="synonym">Donax arundinaceus</name>
    <dbReference type="NCBI Taxonomy" id="35708"/>
    <lineage>
        <taxon>Eukaryota</taxon>
        <taxon>Viridiplantae</taxon>
        <taxon>Streptophyta</taxon>
        <taxon>Embryophyta</taxon>
        <taxon>Tracheophyta</taxon>
        <taxon>Spermatophyta</taxon>
        <taxon>Magnoliopsida</taxon>
        <taxon>Liliopsida</taxon>
        <taxon>Poales</taxon>
        <taxon>Poaceae</taxon>
        <taxon>PACMAD clade</taxon>
        <taxon>Arundinoideae</taxon>
        <taxon>Arundineae</taxon>
        <taxon>Arundo</taxon>
    </lineage>
</organism>
<proteinExistence type="predicted"/>
<name>A0A0A8Z2K2_ARUDO</name>
<reference evidence="1" key="1">
    <citation type="submission" date="2014-09" db="EMBL/GenBank/DDBJ databases">
        <authorList>
            <person name="Magalhaes I.L.F."/>
            <person name="Oliveira U."/>
            <person name="Santos F.R."/>
            <person name="Vidigal T.H.D.A."/>
            <person name="Brescovit A.D."/>
            <person name="Santos A.J."/>
        </authorList>
    </citation>
    <scope>NUCLEOTIDE SEQUENCE</scope>
    <source>
        <tissue evidence="1">Shoot tissue taken approximately 20 cm above the soil surface</tissue>
    </source>
</reference>